<reference evidence="2" key="1">
    <citation type="submission" date="2020-05" db="UniProtKB">
        <authorList>
            <consortium name="EnsemblMetazoa"/>
        </authorList>
    </citation>
    <scope>IDENTIFICATION</scope>
    <source>
        <strain evidence="2">TTRI</strain>
    </source>
</reference>
<evidence type="ECO:0000256" key="1">
    <source>
        <dbReference type="SAM" id="MobiDB-lite"/>
    </source>
</evidence>
<evidence type="ECO:0000313" key="2">
    <source>
        <dbReference type="EnsemblMetazoa" id="GAUT025210-PA"/>
    </source>
</evidence>
<feature type="compositionally biased region" description="Polar residues" evidence="1">
    <location>
        <begin position="34"/>
        <end position="54"/>
    </location>
</feature>
<feature type="compositionally biased region" description="Low complexity" evidence="1">
    <location>
        <begin position="20"/>
        <end position="33"/>
    </location>
</feature>
<dbReference type="EnsemblMetazoa" id="GAUT025210-RA">
    <property type="protein sequence ID" value="GAUT025210-PA"/>
    <property type="gene ID" value="GAUT025210"/>
</dbReference>
<accession>A0A1A9V433</accession>
<keyword evidence="3" id="KW-1185">Reference proteome</keyword>
<dbReference type="AlphaFoldDB" id="A0A1A9V433"/>
<proteinExistence type="predicted"/>
<dbReference type="Proteomes" id="UP000078200">
    <property type="component" value="Unassembled WGS sequence"/>
</dbReference>
<feature type="region of interest" description="Disordered" evidence="1">
    <location>
        <begin position="9"/>
        <end position="58"/>
    </location>
</feature>
<evidence type="ECO:0000313" key="3">
    <source>
        <dbReference type="Proteomes" id="UP000078200"/>
    </source>
</evidence>
<sequence>MARAFYIPNNAKFLPANRRQQQAQQQQQQQQQQDRPTTSHNNQPSNYTQPSASASVEAEDIEQSGCWDILTQLFCFAARFFGPNTATPIFHISVEIRNNRAVPTVNSAETQTQTVDNATK</sequence>
<organism evidence="2 3">
    <name type="scientific">Glossina austeni</name>
    <name type="common">Savannah tsetse fly</name>
    <dbReference type="NCBI Taxonomy" id="7395"/>
    <lineage>
        <taxon>Eukaryota</taxon>
        <taxon>Metazoa</taxon>
        <taxon>Ecdysozoa</taxon>
        <taxon>Arthropoda</taxon>
        <taxon>Hexapoda</taxon>
        <taxon>Insecta</taxon>
        <taxon>Pterygota</taxon>
        <taxon>Neoptera</taxon>
        <taxon>Endopterygota</taxon>
        <taxon>Diptera</taxon>
        <taxon>Brachycera</taxon>
        <taxon>Muscomorpha</taxon>
        <taxon>Hippoboscoidea</taxon>
        <taxon>Glossinidae</taxon>
        <taxon>Glossina</taxon>
    </lineage>
</organism>
<name>A0A1A9V433_GLOAU</name>
<dbReference type="VEuPathDB" id="VectorBase:GAUT025210"/>
<protein>
    <submittedName>
        <fullName evidence="2">Uncharacterized protein</fullName>
    </submittedName>
</protein>